<dbReference type="EMBL" id="MU155379">
    <property type="protein sequence ID" value="KAF9474442.1"/>
    <property type="molecule type" value="Genomic_DNA"/>
</dbReference>
<organism evidence="2 3">
    <name type="scientific">Pholiota conissans</name>
    <dbReference type="NCBI Taxonomy" id="109636"/>
    <lineage>
        <taxon>Eukaryota</taxon>
        <taxon>Fungi</taxon>
        <taxon>Dikarya</taxon>
        <taxon>Basidiomycota</taxon>
        <taxon>Agaricomycotina</taxon>
        <taxon>Agaricomycetes</taxon>
        <taxon>Agaricomycetidae</taxon>
        <taxon>Agaricales</taxon>
        <taxon>Agaricineae</taxon>
        <taxon>Strophariaceae</taxon>
        <taxon>Pholiota</taxon>
    </lineage>
</organism>
<proteinExistence type="predicted"/>
<evidence type="ECO:0000313" key="2">
    <source>
        <dbReference type="EMBL" id="KAF9474442.1"/>
    </source>
</evidence>
<gene>
    <name evidence="2" type="ORF">BDN70DRAFT_936661</name>
</gene>
<feature type="coiled-coil region" evidence="1">
    <location>
        <begin position="112"/>
        <end position="139"/>
    </location>
</feature>
<keyword evidence="3" id="KW-1185">Reference proteome</keyword>
<reference evidence="2" key="1">
    <citation type="submission" date="2020-11" db="EMBL/GenBank/DDBJ databases">
        <authorList>
            <consortium name="DOE Joint Genome Institute"/>
            <person name="Ahrendt S."/>
            <person name="Riley R."/>
            <person name="Andreopoulos W."/>
            <person name="Labutti K."/>
            <person name="Pangilinan J."/>
            <person name="Ruiz-Duenas F.J."/>
            <person name="Barrasa J.M."/>
            <person name="Sanchez-Garcia M."/>
            <person name="Camarero S."/>
            <person name="Miyauchi S."/>
            <person name="Serrano A."/>
            <person name="Linde D."/>
            <person name="Babiker R."/>
            <person name="Drula E."/>
            <person name="Ayuso-Fernandez I."/>
            <person name="Pacheco R."/>
            <person name="Padilla G."/>
            <person name="Ferreira P."/>
            <person name="Barriuso J."/>
            <person name="Kellner H."/>
            <person name="Castanera R."/>
            <person name="Alfaro M."/>
            <person name="Ramirez L."/>
            <person name="Pisabarro A.G."/>
            <person name="Kuo A."/>
            <person name="Tritt A."/>
            <person name="Lipzen A."/>
            <person name="He G."/>
            <person name="Yan M."/>
            <person name="Ng V."/>
            <person name="Cullen D."/>
            <person name="Martin F."/>
            <person name="Rosso M.-N."/>
            <person name="Henrissat B."/>
            <person name="Hibbett D."/>
            <person name="Martinez A.T."/>
            <person name="Grigoriev I.V."/>
        </authorList>
    </citation>
    <scope>NUCLEOTIDE SEQUENCE</scope>
    <source>
        <strain evidence="2">CIRM-BRFM 674</strain>
    </source>
</reference>
<comment type="caution">
    <text evidence="2">The sequence shown here is derived from an EMBL/GenBank/DDBJ whole genome shotgun (WGS) entry which is preliminary data.</text>
</comment>
<accession>A0A9P6CPX3</accession>
<dbReference type="Proteomes" id="UP000807469">
    <property type="component" value="Unassembled WGS sequence"/>
</dbReference>
<name>A0A9P6CPX3_9AGAR</name>
<keyword evidence="1" id="KW-0175">Coiled coil</keyword>
<evidence type="ECO:0000313" key="3">
    <source>
        <dbReference type="Proteomes" id="UP000807469"/>
    </source>
</evidence>
<dbReference type="AlphaFoldDB" id="A0A9P6CPX3"/>
<protein>
    <submittedName>
        <fullName evidence="2">Uncharacterized protein</fullName>
    </submittedName>
</protein>
<evidence type="ECO:0000256" key="1">
    <source>
        <dbReference type="SAM" id="Coils"/>
    </source>
</evidence>
<sequence length="288" mass="32123">MAVQPRYGKSIQSLLHMNAAFPSHIHGHDLSENLVHGAIIDPAHLKDAQHVASLLRNLANSPERPFTDLDVYSADIRAAAIEAEHVAVTYPSPALTISAQLDQLVTSINRMGESMAKRFTALENRYDRMEQELQGVANIQATIKLIEANTAENATATQNLLQYNSKIMAPTINRLENHAIIMRNSRAEAPYAFQPLQKSVIGNGYLLAKSLEPTEPGDRPYGRLDQHVSQNDAYPLGSVPTMLPTPFVDLDQLTILKLITFYNEGMQIQRGDSLQRRIQKLMVFLTRM</sequence>